<sequence length="226" mass="23024">MMTKTLSVCVVGGTGAEGSGLAMRWARAGHRVTIGSRDPAKAEAAAAELNQKLGKPLICGAASSDAVTGADVVVLTVPYAAQMPTAEGLKDVLDGKILIDVTVPLVPPKVSRVQLPPTDSCVVALQAALGEGVKVVSAFQNVSAHKLKDPDKVIDCDVLVAGDDKEARAVAIRLAGDAGLRGIDAGPLANSVVAEALTSVLIFINRTYKIPDAGIRITGLGETPAA</sequence>
<dbReference type="EMBL" id="NPEX01000052">
    <property type="protein sequence ID" value="RAI44265.1"/>
    <property type="molecule type" value="Genomic_DNA"/>
</dbReference>
<dbReference type="InterPro" id="IPR028939">
    <property type="entry name" value="P5C_Rdtase_cat_N"/>
</dbReference>
<dbReference type="PANTHER" id="PTHR14239">
    <property type="entry name" value="DUDULIN-RELATED"/>
    <property type="match status" value="1"/>
</dbReference>
<dbReference type="SUPFAM" id="SSF51735">
    <property type="entry name" value="NAD(P)-binding Rossmann-fold domains"/>
    <property type="match status" value="1"/>
</dbReference>
<evidence type="ECO:0000313" key="3">
    <source>
        <dbReference type="EMBL" id="RAI44265.1"/>
    </source>
</evidence>
<dbReference type="InterPro" id="IPR036291">
    <property type="entry name" value="NAD(P)-bd_dom_sf"/>
</dbReference>
<dbReference type="OrthoDB" id="5738121at2"/>
<dbReference type="GO" id="GO:0006740">
    <property type="term" value="P:NADPH regeneration"/>
    <property type="evidence" value="ECO:0007669"/>
    <property type="project" value="InterPro"/>
</dbReference>
<dbReference type="GO" id="GO:0070967">
    <property type="term" value="F:coenzyme F420 binding"/>
    <property type="evidence" value="ECO:0007669"/>
    <property type="project" value="InterPro"/>
</dbReference>
<dbReference type="GO" id="GO:0015677">
    <property type="term" value="P:copper ion import"/>
    <property type="evidence" value="ECO:0007669"/>
    <property type="project" value="TreeGrafter"/>
</dbReference>
<dbReference type="GO" id="GO:0052851">
    <property type="term" value="F:ferric-chelate reductase (NADPH) activity"/>
    <property type="evidence" value="ECO:0007669"/>
    <property type="project" value="TreeGrafter"/>
</dbReference>
<proteinExistence type="predicted"/>
<reference evidence="3 4" key="1">
    <citation type="submission" date="2017-07" db="EMBL/GenBank/DDBJ databases">
        <title>Draft Genome Sequences of Select Purple Nonsulfur Bacteria.</title>
        <authorList>
            <person name="Lasarre B."/>
            <person name="Mckinlay J.B."/>
        </authorList>
    </citation>
    <scope>NUCLEOTIDE SEQUENCE [LARGE SCALE GENOMIC DNA]</scope>
    <source>
        <strain evidence="3 4">DSM 5909</strain>
    </source>
</reference>
<organism evidence="3 4">
    <name type="scientific">Rhodoplanes roseus</name>
    <dbReference type="NCBI Taxonomy" id="29409"/>
    <lineage>
        <taxon>Bacteria</taxon>
        <taxon>Pseudomonadati</taxon>
        <taxon>Pseudomonadota</taxon>
        <taxon>Alphaproteobacteria</taxon>
        <taxon>Hyphomicrobiales</taxon>
        <taxon>Nitrobacteraceae</taxon>
        <taxon>Rhodoplanes</taxon>
    </lineage>
</organism>
<dbReference type="NCBIfam" id="TIGR01915">
    <property type="entry name" value="npdG"/>
    <property type="match status" value="1"/>
</dbReference>
<dbReference type="Gene3D" id="3.40.50.720">
    <property type="entry name" value="NAD(P)-binding Rossmann-like Domain"/>
    <property type="match status" value="1"/>
</dbReference>
<feature type="domain" description="Pyrroline-5-carboxylate reductase catalytic N-terminal" evidence="2">
    <location>
        <begin position="8"/>
        <end position="104"/>
    </location>
</feature>
<evidence type="ECO:0000313" key="4">
    <source>
        <dbReference type="Proteomes" id="UP000249130"/>
    </source>
</evidence>
<gene>
    <name evidence="3" type="primary">npdG</name>
    <name evidence="3" type="ORF">CH341_10040</name>
</gene>
<dbReference type="InterPro" id="IPR051267">
    <property type="entry name" value="STEAP_metalloreductase"/>
</dbReference>
<dbReference type="Proteomes" id="UP000249130">
    <property type="component" value="Unassembled WGS sequence"/>
</dbReference>
<keyword evidence="1" id="KW-0560">Oxidoreductase</keyword>
<name>A0A327L2M8_9BRAD</name>
<dbReference type="Pfam" id="PF03807">
    <property type="entry name" value="F420_oxidored"/>
    <property type="match status" value="1"/>
</dbReference>
<dbReference type="InterPro" id="IPR010185">
    <property type="entry name" value="NpdG"/>
</dbReference>
<dbReference type="AlphaFoldDB" id="A0A327L2M8"/>
<keyword evidence="4" id="KW-1185">Reference proteome</keyword>
<comment type="caution">
    <text evidence="3">The sequence shown here is derived from an EMBL/GenBank/DDBJ whole genome shotgun (WGS) entry which is preliminary data.</text>
</comment>
<dbReference type="GO" id="GO:0016651">
    <property type="term" value="F:oxidoreductase activity, acting on NAD(P)H"/>
    <property type="evidence" value="ECO:0007669"/>
    <property type="project" value="InterPro"/>
</dbReference>
<evidence type="ECO:0000259" key="2">
    <source>
        <dbReference type="Pfam" id="PF03807"/>
    </source>
</evidence>
<evidence type="ECO:0000256" key="1">
    <source>
        <dbReference type="ARBA" id="ARBA00023002"/>
    </source>
</evidence>
<protein>
    <submittedName>
        <fullName evidence="3">NADPH-dependent F420 reductase</fullName>
    </submittedName>
</protein>
<dbReference type="GO" id="GO:0005886">
    <property type="term" value="C:plasma membrane"/>
    <property type="evidence" value="ECO:0007669"/>
    <property type="project" value="TreeGrafter"/>
</dbReference>
<accession>A0A327L2M8</accession>
<dbReference type="GO" id="GO:0008823">
    <property type="term" value="F:cupric reductase (NADH) activity"/>
    <property type="evidence" value="ECO:0007669"/>
    <property type="project" value="TreeGrafter"/>
</dbReference>
<dbReference type="GO" id="GO:0050661">
    <property type="term" value="F:NADP binding"/>
    <property type="evidence" value="ECO:0007669"/>
    <property type="project" value="InterPro"/>
</dbReference>
<dbReference type="PANTHER" id="PTHR14239:SF0">
    <property type="entry name" value="F420-DEPENDENT NADP REDUCTASE"/>
    <property type="match status" value="1"/>
</dbReference>